<dbReference type="PANTHER" id="PTHR21363">
    <property type="entry name" value="PREPHENATE DEHYDROGENASE"/>
    <property type="match status" value="1"/>
</dbReference>
<dbReference type="InterPro" id="IPR046825">
    <property type="entry name" value="PDH_C"/>
</dbReference>
<dbReference type="SUPFAM" id="SSF51735">
    <property type="entry name" value="NAD(P)-binding Rossmann-fold domains"/>
    <property type="match status" value="1"/>
</dbReference>
<dbReference type="Proteomes" id="UP000308530">
    <property type="component" value="Chromosome"/>
</dbReference>
<dbReference type="InterPro" id="IPR008927">
    <property type="entry name" value="6-PGluconate_DH-like_C_sf"/>
</dbReference>
<dbReference type="InterPro" id="IPR003099">
    <property type="entry name" value="Prephen_DH"/>
</dbReference>
<dbReference type="Pfam" id="PF02153">
    <property type="entry name" value="PDH_N"/>
    <property type="match status" value="1"/>
</dbReference>
<evidence type="ECO:0000313" key="4">
    <source>
        <dbReference type="Proteomes" id="UP000308530"/>
    </source>
</evidence>
<dbReference type="Gene3D" id="1.10.3660.10">
    <property type="entry name" value="6-phosphogluconate dehydrogenase C-terminal like domain"/>
    <property type="match status" value="1"/>
</dbReference>
<reference evidence="3 4" key="1">
    <citation type="submission" date="2020-06" db="EMBL/GenBank/DDBJ databases">
        <title>Genome sequence of Rhizobium sp strain ADMK78.</title>
        <authorList>
            <person name="Rahi P."/>
        </authorList>
    </citation>
    <scope>NUCLEOTIDE SEQUENCE [LARGE SCALE GENOMIC DNA]</scope>
    <source>
        <strain evidence="3 4">ADMK78</strain>
    </source>
</reference>
<dbReference type="Gene3D" id="3.40.50.720">
    <property type="entry name" value="NAD(P)-binding Rossmann-like Domain"/>
    <property type="match status" value="1"/>
</dbReference>
<dbReference type="InterPro" id="IPR050812">
    <property type="entry name" value="Preph/Arog_dehydrog"/>
</dbReference>
<evidence type="ECO:0000313" key="3">
    <source>
        <dbReference type="EMBL" id="QLF68588.1"/>
    </source>
</evidence>
<dbReference type="InterPro" id="IPR046826">
    <property type="entry name" value="PDH_N"/>
</dbReference>
<proteinExistence type="predicted"/>
<gene>
    <name evidence="3" type="ORF">FE840_002940</name>
</gene>
<dbReference type="PROSITE" id="PS51176">
    <property type="entry name" value="PDH_ADH"/>
    <property type="match status" value="1"/>
</dbReference>
<name>A0ABX6QJ69_9HYPH</name>
<dbReference type="PANTHER" id="PTHR21363:SF0">
    <property type="entry name" value="PREPHENATE DEHYDROGENASE [NADP(+)]"/>
    <property type="match status" value="1"/>
</dbReference>
<protein>
    <submittedName>
        <fullName evidence="3">Prephenate/arogenate dehydrogenase family protein</fullName>
    </submittedName>
</protein>
<evidence type="ECO:0000259" key="2">
    <source>
        <dbReference type="PROSITE" id="PS51176"/>
    </source>
</evidence>
<feature type="domain" description="Prephenate/arogenate dehydrogenase" evidence="2">
    <location>
        <begin position="7"/>
        <end position="296"/>
    </location>
</feature>
<keyword evidence="1" id="KW-0560">Oxidoreductase</keyword>
<dbReference type="EMBL" id="CP058350">
    <property type="protein sequence ID" value="QLF68588.1"/>
    <property type="molecule type" value="Genomic_DNA"/>
</dbReference>
<organism evidence="3 4">
    <name type="scientific">Peteryoungia desertarenae</name>
    <dbReference type="NCBI Taxonomy" id="1813451"/>
    <lineage>
        <taxon>Bacteria</taxon>
        <taxon>Pseudomonadati</taxon>
        <taxon>Pseudomonadota</taxon>
        <taxon>Alphaproteobacteria</taxon>
        <taxon>Hyphomicrobiales</taxon>
        <taxon>Rhizobiaceae</taxon>
        <taxon>Peteryoungia</taxon>
    </lineage>
</organism>
<dbReference type="NCBIfam" id="NF005694">
    <property type="entry name" value="PRK07502.1"/>
    <property type="match status" value="1"/>
</dbReference>
<accession>A0ABX6QJ69</accession>
<sequence>MTAVLFDRIALIGIGLIGSSIARDIRKLGLAKHVVISTRSAETLKRAEELDLGSSYTGSAAEAVEGADLVVVSVPVGASEAVAQEIASRLKPGAIVTDVGSTKASVIAQMAPHMPDGVHFIPGHPLAGTEKSGPDAGFAGLFKGRWCIFTPLPDTDPEALARLRNFWEALGSRVDEMDAVHHDKVLAIVSHLPHIIAYNIVGTADDLETVTESEVIKYSASGFRDFTRLAASDPTMWRDVCLHNKDAILEMLARFSEDLAYLQRAIRWGEGDKLMELFTRTRAVRRSIIEAGQDVDVPDFGRQRPDA</sequence>
<keyword evidence="4" id="KW-1185">Reference proteome</keyword>
<evidence type="ECO:0000256" key="1">
    <source>
        <dbReference type="ARBA" id="ARBA00023002"/>
    </source>
</evidence>
<dbReference type="SUPFAM" id="SSF48179">
    <property type="entry name" value="6-phosphogluconate dehydrogenase C-terminal domain-like"/>
    <property type="match status" value="1"/>
</dbReference>
<dbReference type="Pfam" id="PF20463">
    <property type="entry name" value="PDH_C"/>
    <property type="match status" value="1"/>
</dbReference>
<dbReference type="InterPro" id="IPR036291">
    <property type="entry name" value="NAD(P)-bd_dom_sf"/>
</dbReference>
<dbReference type="RefSeq" id="WP_138287321.1">
    <property type="nucleotide sequence ID" value="NZ_CP058350.1"/>
</dbReference>